<protein>
    <submittedName>
        <fullName evidence="2">Uncharacterized protein</fullName>
    </submittedName>
</protein>
<gene>
    <name evidence="2" type="ORF">SAMN05661010_02493</name>
</gene>
<organism evidence="2 3">
    <name type="scientific">Modicisalibacter muralis</name>
    <dbReference type="NCBI Taxonomy" id="119000"/>
    <lineage>
        <taxon>Bacteria</taxon>
        <taxon>Pseudomonadati</taxon>
        <taxon>Pseudomonadota</taxon>
        <taxon>Gammaproteobacteria</taxon>
        <taxon>Oceanospirillales</taxon>
        <taxon>Halomonadaceae</taxon>
        <taxon>Modicisalibacter</taxon>
    </lineage>
</organism>
<proteinExistence type="predicted"/>
<dbReference type="OrthoDB" id="6118120at2"/>
<evidence type="ECO:0000313" key="3">
    <source>
        <dbReference type="Proteomes" id="UP000198654"/>
    </source>
</evidence>
<dbReference type="RefSeq" id="WP_089729037.1">
    <property type="nucleotide sequence ID" value="NZ_FNGI01000007.1"/>
</dbReference>
<dbReference type="EMBL" id="FNGI01000007">
    <property type="protein sequence ID" value="SDL76974.1"/>
    <property type="molecule type" value="Genomic_DNA"/>
</dbReference>
<keyword evidence="1" id="KW-0732">Signal</keyword>
<accession>A0A1G9MS92</accession>
<dbReference type="STRING" id="119000.SAMN05661010_02493"/>
<sequence>MLKTLACILLAGLAIPALAQTTLSLPAEARVDVQVIDSVTLNQNTPELANVLLRPVARIGSSATHRLPDYCLITADARLVDQGMRLSTNTVTCIEAEGDNRAIFSGELSAAAFERDGGFGLDVCTERRDGRCTSATLEPSHAFQLSIGRDTEIAELDNPAEEINEQRRSAAGE</sequence>
<dbReference type="Proteomes" id="UP000198654">
    <property type="component" value="Unassembled WGS sequence"/>
</dbReference>
<evidence type="ECO:0000313" key="2">
    <source>
        <dbReference type="EMBL" id="SDL76974.1"/>
    </source>
</evidence>
<reference evidence="2 3" key="1">
    <citation type="submission" date="2016-10" db="EMBL/GenBank/DDBJ databases">
        <authorList>
            <person name="de Groot N.N."/>
        </authorList>
    </citation>
    <scope>NUCLEOTIDE SEQUENCE [LARGE SCALE GENOMIC DNA]</scope>
    <source>
        <strain evidence="2 3">DSM 14789</strain>
    </source>
</reference>
<feature type="signal peptide" evidence="1">
    <location>
        <begin position="1"/>
        <end position="19"/>
    </location>
</feature>
<evidence type="ECO:0000256" key="1">
    <source>
        <dbReference type="SAM" id="SignalP"/>
    </source>
</evidence>
<name>A0A1G9MS92_9GAMM</name>
<keyword evidence="3" id="KW-1185">Reference proteome</keyword>
<feature type="chain" id="PRO_5011506997" evidence="1">
    <location>
        <begin position="20"/>
        <end position="173"/>
    </location>
</feature>
<dbReference type="AlphaFoldDB" id="A0A1G9MS92"/>